<dbReference type="Pfam" id="PF02810">
    <property type="entry name" value="SEC-C"/>
    <property type="match status" value="1"/>
</dbReference>
<evidence type="ECO:0000313" key="1">
    <source>
        <dbReference type="EMBL" id="EMS78156.1"/>
    </source>
</evidence>
<dbReference type="SUPFAM" id="SSF103642">
    <property type="entry name" value="Sec-C motif"/>
    <property type="match status" value="1"/>
</dbReference>
<keyword evidence="2" id="KW-1185">Reference proteome</keyword>
<dbReference type="Proteomes" id="UP000014216">
    <property type="component" value="Unassembled WGS sequence"/>
</dbReference>
<dbReference type="InterPro" id="IPR004027">
    <property type="entry name" value="SEC_C_motif"/>
</dbReference>
<dbReference type="AlphaFoldDB" id="S0G339"/>
<dbReference type="PANTHER" id="PTHR33747">
    <property type="entry name" value="UPF0225 PROTEIN SCO1677"/>
    <property type="match status" value="1"/>
</dbReference>
<name>S0G339_9BACT</name>
<dbReference type="EMBL" id="APJX01000010">
    <property type="protein sequence ID" value="EMS78156.1"/>
    <property type="molecule type" value="Genomic_DNA"/>
</dbReference>
<sequence length="319" mass="36680">MVFQQDKETGEYIALILEDGIQKTYGCIFEVCKNPICSCRTVDVILAPVQDNTRQNSPLSSRRIEIDLIEKKYTFPSDRSANPEDSAFADLFLSQLGDEDFTFLEKKFLVYKNKISESADLEGFEGFFDYEAVERDGLMYAYNDVLPYGNQMRVTINDREYLIFDQFCLLPGCSCTHTVMDILPETEAETATEASFALKLIYTKKRWETDEDLPGSITLAAVRSAIEERHPDFYRTLRIRHEKLKYIYQKCREKEFLPAQPAQSSKVGRNDPCPCGSGKKYKKCCFGKASAGKTSGVLSREKIDSVLWQKEIRNEWDHR</sequence>
<accession>S0G339</accession>
<protein>
    <submittedName>
        <fullName evidence="1">Sec-C motif domain-containing protein</fullName>
    </submittedName>
</protein>
<dbReference type="Gene3D" id="3.10.450.50">
    <property type="match status" value="1"/>
</dbReference>
<comment type="caution">
    <text evidence="1">The sequence shown here is derived from an EMBL/GenBank/DDBJ whole genome shotgun (WGS) entry which is preliminary data.</text>
</comment>
<proteinExistence type="predicted"/>
<evidence type="ECO:0000313" key="2">
    <source>
        <dbReference type="Proteomes" id="UP000014216"/>
    </source>
</evidence>
<organism evidence="1 2">
    <name type="scientific">Desulfotignum phosphitoxidans DSM 13687</name>
    <dbReference type="NCBI Taxonomy" id="1286635"/>
    <lineage>
        <taxon>Bacteria</taxon>
        <taxon>Pseudomonadati</taxon>
        <taxon>Thermodesulfobacteriota</taxon>
        <taxon>Desulfobacteria</taxon>
        <taxon>Desulfobacterales</taxon>
        <taxon>Desulfobacteraceae</taxon>
        <taxon>Desulfotignum</taxon>
    </lineage>
</organism>
<gene>
    <name evidence="1" type="ORF">Dpo_10c01500</name>
</gene>
<dbReference type="RefSeq" id="WP_006967971.1">
    <property type="nucleotide sequence ID" value="NZ_APJX01000010.1"/>
</dbReference>
<dbReference type="PANTHER" id="PTHR33747:SF1">
    <property type="entry name" value="ADENYLATE CYCLASE-ASSOCIATED CAP C-TERMINAL DOMAIN-CONTAINING PROTEIN"/>
    <property type="match status" value="1"/>
</dbReference>
<reference evidence="1 2" key="1">
    <citation type="journal article" date="2013" name="Genome Announc.">
        <title>Draft Genome Sequence of Desulfotignum phosphitoxidans DSM 13687 Strain FiPS-3.</title>
        <authorList>
            <person name="Poehlein A."/>
            <person name="Daniel R."/>
            <person name="Simeonova D.D."/>
        </authorList>
    </citation>
    <scope>NUCLEOTIDE SEQUENCE [LARGE SCALE GENOMIC DNA]</scope>
    <source>
        <strain evidence="1 2">DSM 13687</strain>
    </source>
</reference>